<accession>A0A5N5HT91</accession>
<dbReference type="AlphaFoldDB" id="A0A5N5HT91"/>
<gene>
    <name evidence="1" type="ORF">D8674_034246</name>
</gene>
<dbReference type="Proteomes" id="UP000327157">
    <property type="component" value="Chromosome 8"/>
</dbReference>
<reference evidence="2" key="2">
    <citation type="submission" date="2019-10" db="EMBL/GenBank/DDBJ databases">
        <title>A de novo genome assembly of a pear dwarfing rootstock.</title>
        <authorList>
            <person name="Wang F."/>
            <person name="Wang J."/>
            <person name="Li S."/>
            <person name="Zhang Y."/>
            <person name="Fang M."/>
            <person name="Ma L."/>
            <person name="Zhao Y."/>
            <person name="Jiang S."/>
        </authorList>
    </citation>
    <scope>NUCLEOTIDE SEQUENCE [LARGE SCALE GENOMIC DNA]</scope>
</reference>
<dbReference type="OrthoDB" id="1711294at2759"/>
<dbReference type="InterPro" id="IPR029028">
    <property type="entry name" value="Alpha/beta_knot_MTases"/>
</dbReference>
<sequence length="96" mass="10673">MHGASRLSLFCVGGPYGLGKQLRERADDTLIIGSLSFTDEQPHQVERERIEEFYYDNSVVSLGKPLGKMEIEAMIQAAIEPRHISSAQHAGFLLDV</sequence>
<proteinExistence type="predicted"/>
<comment type="caution">
    <text evidence="1">The sequence shown here is derived from an EMBL/GenBank/DDBJ whole genome shotgun (WGS) entry which is preliminary data.</text>
</comment>
<evidence type="ECO:0000313" key="2">
    <source>
        <dbReference type="Proteomes" id="UP000327157"/>
    </source>
</evidence>
<dbReference type="GO" id="GO:0032259">
    <property type="term" value="P:methylation"/>
    <property type="evidence" value="ECO:0007669"/>
    <property type="project" value="UniProtKB-KW"/>
</dbReference>
<reference evidence="1 2" key="3">
    <citation type="submission" date="2019-11" db="EMBL/GenBank/DDBJ databases">
        <title>A de novo genome assembly of a pear dwarfing rootstock.</title>
        <authorList>
            <person name="Wang F."/>
            <person name="Wang J."/>
            <person name="Li S."/>
            <person name="Zhang Y."/>
            <person name="Fang M."/>
            <person name="Ma L."/>
            <person name="Zhao Y."/>
            <person name="Jiang S."/>
        </authorList>
    </citation>
    <scope>NUCLEOTIDE SEQUENCE [LARGE SCALE GENOMIC DNA]</scope>
    <source>
        <strain evidence="1">S2</strain>
        <tissue evidence="1">Leaf</tissue>
    </source>
</reference>
<keyword evidence="1" id="KW-0808">Transferase</keyword>
<organism evidence="1 2">
    <name type="scientific">Pyrus ussuriensis x Pyrus communis</name>
    <dbReference type="NCBI Taxonomy" id="2448454"/>
    <lineage>
        <taxon>Eukaryota</taxon>
        <taxon>Viridiplantae</taxon>
        <taxon>Streptophyta</taxon>
        <taxon>Embryophyta</taxon>
        <taxon>Tracheophyta</taxon>
        <taxon>Spermatophyta</taxon>
        <taxon>Magnoliopsida</taxon>
        <taxon>eudicotyledons</taxon>
        <taxon>Gunneridae</taxon>
        <taxon>Pentapetalae</taxon>
        <taxon>rosids</taxon>
        <taxon>fabids</taxon>
        <taxon>Rosales</taxon>
        <taxon>Rosaceae</taxon>
        <taxon>Amygdaloideae</taxon>
        <taxon>Maleae</taxon>
        <taxon>Pyrus</taxon>
    </lineage>
</organism>
<name>A0A5N5HT91_9ROSA</name>
<dbReference type="SUPFAM" id="SSF75217">
    <property type="entry name" value="alpha/beta knot"/>
    <property type="match status" value="1"/>
</dbReference>
<reference evidence="1 2" key="1">
    <citation type="submission" date="2019-09" db="EMBL/GenBank/DDBJ databases">
        <authorList>
            <person name="Ou C."/>
        </authorList>
    </citation>
    <scope>NUCLEOTIDE SEQUENCE [LARGE SCALE GENOMIC DNA]</scope>
    <source>
        <strain evidence="1">S2</strain>
        <tissue evidence="1">Leaf</tissue>
    </source>
</reference>
<keyword evidence="1" id="KW-0489">Methyltransferase</keyword>
<evidence type="ECO:0000313" key="1">
    <source>
        <dbReference type="EMBL" id="KAB2629451.1"/>
    </source>
</evidence>
<keyword evidence="2" id="KW-1185">Reference proteome</keyword>
<dbReference type="GO" id="GO:0008168">
    <property type="term" value="F:methyltransferase activity"/>
    <property type="evidence" value="ECO:0007669"/>
    <property type="project" value="UniProtKB-KW"/>
</dbReference>
<dbReference type="EMBL" id="SMOL01000148">
    <property type="protein sequence ID" value="KAB2629451.1"/>
    <property type="molecule type" value="Genomic_DNA"/>
</dbReference>
<protein>
    <submittedName>
        <fullName evidence="1">RNA methyltransferase</fullName>
    </submittedName>
</protein>